<evidence type="ECO:0000256" key="10">
    <source>
        <dbReference type="PROSITE-ProRule" id="PRU01360"/>
    </source>
</evidence>
<dbReference type="Pfam" id="PF07715">
    <property type="entry name" value="Plug"/>
    <property type="match status" value="1"/>
</dbReference>
<feature type="signal peptide" evidence="12">
    <location>
        <begin position="1"/>
        <end position="21"/>
    </location>
</feature>
<organism evidence="15 16">
    <name type="scientific">Rubrivivax albus</name>
    <dbReference type="NCBI Taxonomy" id="2499835"/>
    <lineage>
        <taxon>Bacteria</taxon>
        <taxon>Pseudomonadati</taxon>
        <taxon>Pseudomonadota</taxon>
        <taxon>Betaproteobacteria</taxon>
        <taxon>Burkholderiales</taxon>
        <taxon>Sphaerotilaceae</taxon>
        <taxon>Rubrivivax</taxon>
    </lineage>
</organism>
<keyword evidence="12" id="KW-0732">Signal</keyword>
<dbReference type="Proteomes" id="UP000288178">
    <property type="component" value="Unassembled WGS sequence"/>
</dbReference>
<evidence type="ECO:0000256" key="1">
    <source>
        <dbReference type="ARBA" id="ARBA00004571"/>
    </source>
</evidence>
<evidence type="ECO:0000256" key="9">
    <source>
        <dbReference type="ARBA" id="ARBA00023237"/>
    </source>
</evidence>
<dbReference type="InterPro" id="IPR039426">
    <property type="entry name" value="TonB-dep_rcpt-like"/>
</dbReference>
<dbReference type="OrthoDB" id="9790771at2"/>
<dbReference type="InterPro" id="IPR037066">
    <property type="entry name" value="Plug_dom_sf"/>
</dbReference>
<reference evidence="15 16" key="1">
    <citation type="submission" date="2019-01" db="EMBL/GenBank/DDBJ databases">
        <authorList>
            <person name="Chen W.-M."/>
        </authorList>
    </citation>
    <scope>NUCLEOTIDE SEQUENCE [LARGE SCALE GENOMIC DNA]</scope>
    <source>
        <strain evidence="15 16">ICH-3</strain>
    </source>
</reference>
<evidence type="ECO:0000256" key="12">
    <source>
        <dbReference type="SAM" id="SignalP"/>
    </source>
</evidence>
<evidence type="ECO:0000256" key="11">
    <source>
        <dbReference type="RuleBase" id="RU003357"/>
    </source>
</evidence>
<dbReference type="RefSeq" id="WP_128198722.1">
    <property type="nucleotide sequence ID" value="NZ_SACT01000003.1"/>
</dbReference>
<keyword evidence="7 10" id="KW-0472">Membrane</keyword>
<dbReference type="EMBL" id="SACT01000003">
    <property type="protein sequence ID" value="RVT51721.1"/>
    <property type="molecule type" value="Genomic_DNA"/>
</dbReference>
<proteinExistence type="inferred from homology"/>
<evidence type="ECO:0000256" key="6">
    <source>
        <dbReference type="ARBA" id="ARBA00023077"/>
    </source>
</evidence>
<dbReference type="InterPro" id="IPR036942">
    <property type="entry name" value="Beta-barrel_TonB_sf"/>
</dbReference>
<dbReference type="PANTHER" id="PTHR32552:SF83">
    <property type="entry name" value="BLR3904 PROTEIN"/>
    <property type="match status" value="1"/>
</dbReference>
<comment type="similarity">
    <text evidence="2 10 11">Belongs to the TonB-dependent receptor family.</text>
</comment>
<feature type="domain" description="TonB-dependent receptor plug" evidence="14">
    <location>
        <begin position="66"/>
        <end position="164"/>
    </location>
</feature>
<evidence type="ECO:0000313" key="15">
    <source>
        <dbReference type="EMBL" id="RVT51721.1"/>
    </source>
</evidence>
<dbReference type="GO" id="GO:0009279">
    <property type="term" value="C:cell outer membrane"/>
    <property type="evidence" value="ECO:0007669"/>
    <property type="project" value="UniProtKB-SubCell"/>
</dbReference>
<evidence type="ECO:0000256" key="4">
    <source>
        <dbReference type="ARBA" id="ARBA00022452"/>
    </source>
</evidence>
<keyword evidence="5 10" id="KW-0812">Transmembrane</keyword>
<comment type="caution">
    <text evidence="15">The sequence shown here is derived from an EMBL/GenBank/DDBJ whole genome shotgun (WGS) entry which is preliminary data.</text>
</comment>
<dbReference type="PANTHER" id="PTHR32552">
    <property type="entry name" value="FERRICHROME IRON RECEPTOR-RELATED"/>
    <property type="match status" value="1"/>
</dbReference>
<dbReference type="Pfam" id="PF00593">
    <property type="entry name" value="TonB_dep_Rec_b-barrel"/>
    <property type="match status" value="1"/>
</dbReference>
<keyword evidence="3 10" id="KW-0813">Transport</keyword>
<keyword evidence="6 11" id="KW-0798">TonB box</keyword>
<feature type="domain" description="TonB-dependent receptor-like beta-barrel" evidence="13">
    <location>
        <begin position="248"/>
        <end position="712"/>
    </location>
</feature>
<dbReference type="PROSITE" id="PS52016">
    <property type="entry name" value="TONB_DEPENDENT_REC_3"/>
    <property type="match status" value="1"/>
</dbReference>
<evidence type="ECO:0000313" key="16">
    <source>
        <dbReference type="Proteomes" id="UP000288178"/>
    </source>
</evidence>
<keyword evidence="8 15" id="KW-0675">Receptor</keyword>
<comment type="subcellular location">
    <subcellularLocation>
        <location evidence="1 10">Cell outer membrane</location>
        <topology evidence="1 10">Multi-pass membrane protein</topology>
    </subcellularLocation>
</comment>
<dbReference type="GO" id="GO:0015344">
    <property type="term" value="F:siderophore uptake transmembrane transporter activity"/>
    <property type="evidence" value="ECO:0007669"/>
    <property type="project" value="TreeGrafter"/>
</dbReference>
<dbReference type="SUPFAM" id="SSF56935">
    <property type="entry name" value="Porins"/>
    <property type="match status" value="1"/>
</dbReference>
<evidence type="ECO:0000259" key="14">
    <source>
        <dbReference type="Pfam" id="PF07715"/>
    </source>
</evidence>
<dbReference type="Gene3D" id="2.40.170.20">
    <property type="entry name" value="TonB-dependent receptor, beta-barrel domain"/>
    <property type="match status" value="1"/>
</dbReference>
<sequence>MHRLIPFALLPAALAAHTAFAQTAPAPDAAASAPTLAPVPVRAKAETDKDTVRATTTRIGKGQQELRDIPQSVTVVTERLLDDRNLDTLKDTLRSTAGITFQAAEGQEEDIRLRGFALQSTGDIFLDGMRDPGFYDRDSFNWDRLEVLKGSASMLFGRGSTGGAVNQVNKQPFGFDQNEMAITLGSGNYLRGTLDLNKRTGDDAAFRVNAVLNTGDNQGNKIDKWGIAPTYRFGIGTADEISVGLYHLEYKNGIHYGFPWLDSKMWSGWKPDSYYGAESDYMAGGTTYATATHTHRFTNRDELRTVLRVGRYNRDQRASAIRFCQPGNNGSPNANCPQVTERITFDNIGADTVLNRGANAKIQDMEAVYLQSDYSGRFGWFGLQHEVLAGMDLAIEDFTRYSAVAPAGFPGKGTTTIGSPGATGSVDESLRNVYRSQQFDANGLGLYAQDLVQVAPAWKVLAGLRWDRFKGDYTTYATNTNNGATIGDVTAERGRSDSLLSKRLGVLYQPSEKMSFHFSYGTSFNTSGDTYSFDVLGENTPPEKSRNLELGGSLDWAQGRFTTRFALFHATKYNERNRDEESVNPTNYILSGQRHAAGLDLDFAGRITPEWELFAAYTWIPDAEVDKAASVSGTTLVGGETVGARPAMTAVHSGTVWTTYRLTPKWRVGGGLNARGGVKPLLTDFYAEKYVTADLMAEYDAGPAIFKLNLTNVTDKLYADQLYRGHFIPGKGRTLQLTVTSRF</sequence>
<keyword evidence="9 10" id="KW-0998">Cell outer membrane</keyword>
<accession>A0A3S2TME8</accession>
<feature type="chain" id="PRO_5018765346" evidence="12">
    <location>
        <begin position="22"/>
        <end position="743"/>
    </location>
</feature>
<evidence type="ECO:0000256" key="7">
    <source>
        <dbReference type="ARBA" id="ARBA00023136"/>
    </source>
</evidence>
<dbReference type="InterPro" id="IPR000531">
    <property type="entry name" value="Beta-barrel_TonB"/>
</dbReference>
<evidence type="ECO:0000256" key="3">
    <source>
        <dbReference type="ARBA" id="ARBA00022448"/>
    </source>
</evidence>
<protein>
    <submittedName>
        <fullName evidence="15">TonB-dependent siderophore receptor</fullName>
    </submittedName>
</protein>
<evidence type="ECO:0000256" key="5">
    <source>
        <dbReference type="ARBA" id="ARBA00022692"/>
    </source>
</evidence>
<evidence type="ECO:0000256" key="2">
    <source>
        <dbReference type="ARBA" id="ARBA00009810"/>
    </source>
</evidence>
<evidence type="ECO:0000256" key="8">
    <source>
        <dbReference type="ARBA" id="ARBA00023170"/>
    </source>
</evidence>
<keyword evidence="4 10" id="KW-1134">Transmembrane beta strand</keyword>
<gene>
    <name evidence="15" type="ORF">ENE75_13000</name>
</gene>
<dbReference type="AlphaFoldDB" id="A0A3S2TME8"/>
<dbReference type="Gene3D" id="2.170.130.10">
    <property type="entry name" value="TonB-dependent receptor, plug domain"/>
    <property type="match status" value="1"/>
</dbReference>
<dbReference type="InterPro" id="IPR012910">
    <property type="entry name" value="Plug_dom"/>
</dbReference>
<evidence type="ECO:0000259" key="13">
    <source>
        <dbReference type="Pfam" id="PF00593"/>
    </source>
</evidence>
<keyword evidence="16" id="KW-1185">Reference proteome</keyword>
<name>A0A3S2TME8_9BURK</name>